<dbReference type="EMBL" id="PQSP01000006">
    <property type="protein sequence ID" value="RUS66141.1"/>
    <property type="molecule type" value="Genomic_DNA"/>
</dbReference>
<keyword evidence="1" id="KW-1133">Transmembrane helix</keyword>
<organism evidence="2 3">
    <name type="scientific">Saezia sanguinis</name>
    <dbReference type="NCBI Taxonomy" id="1965230"/>
    <lineage>
        <taxon>Bacteria</taxon>
        <taxon>Pseudomonadati</taxon>
        <taxon>Pseudomonadota</taxon>
        <taxon>Betaproteobacteria</taxon>
        <taxon>Burkholderiales</taxon>
        <taxon>Saeziaceae</taxon>
        <taxon>Saezia</taxon>
    </lineage>
</organism>
<comment type="caution">
    <text evidence="2">The sequence shown here is derived from an EMBL/GenBank/DDBJ whole genome shotgun (WGS) entry which is preliminary data.</text>
</comment>
<evidence type="ECO:0000313" key="2">
    <source>
        <dbReference type="EMBL" id="RUS66141.1"/>
    </source>
</evidence>
<dbReference type="Proteomes" id="UP000286947">
    <property type="component" value="Unassembled WGS sequence"/>
</dbReference>
<keyword evidence="1" id="KW-0472">Membrane</keyword>
<feature type="transmembrane region" description="Helical" evidence="1">
    <location>
        <begin position="6"/>
        <end position="26"/>
    </location>
</feature>
<dbReference type="AlphaFoldDB" id="A0A433SBN0"/>
<gene>
    <name evidence="2" type="ORF">CUZ56_02219</name>
</gene>
<sequence length="34" mass="3515">MAVQLMAAGVVLPVATGLLVSALLYIGHLSDFML</sequence>
<reference evidence="2 3" key="1">
    <citation type="submission" date="2018-01" db="EMBL/GenBank/DDBJ databases">
        <title>Saezia sanguinis gen. nov., sp. nov., in the order Burkholderiales isolated from human blood.</title>
        <authorList>
            <person name="Medina-Pascual M.J."/>
            <person name="Valdezate S."/>
            <person name="Monzon S."/>
            <person name="Cuesta I."/>
            <person name="Carrasco G."/>
            <person name="Villalon P."/>
            <person name="Saez-Nieto J.A."/>
        </authorList>
    </citation>
    <scope>NUCLEOTIDE SEQUENCE [LARGE SCALE GENOMIC DNA]</scope>
    <source>
        <strain evidence="2 3">CNM695-12</strain>
    </source>
</reference>
<name>A0A433SBN0_9BURK</name>
<evidence type="ECO:0000256" key="1">
    <source>
        <dbReference type="SAM" id="Phobius"/>
    </source>
</evidence>
<evidence type="ECO:0000313" key="3">
    <source>
        <dbReference type="Proteomes" id="UP000286947"/>
    </source>
</evidence>
<keyword evidence="3" id="KW-1185">Reference proteome</keyword>
<keyword evidence="1" id="KW-0812">Transmembrane</keyword>
<proteinExistence type="predicted"/>
<accession>A0A433SBN0</accession>
<protein>
    <submittedName>
        <fullName evidence="2">Uncharacterized protein</fullName>
    </submittedName>
</protein>